<evidence type="ECO:0000313" key="1">
    <source>
        <dbReference type="EMBL" id="KAK0750673.1"/>
    </source>
</evidence>
<keyword evidence="2" id="KW-1185">Reference proteome</keyword>
<name>A0AA40K9A0_9PEZI</name>
<protein>
    <submittedName>
        <fullName evidence="1">Uncharacterized protein</fullName>
    </submittedName>
</protein>
<gene>
    <name evidence="1" type="ORF">B0T18DRAFT_131535</name>
</gene>
<comment type="caution">
    <text evidence="1">The sequence shown here is derived from an EMBL/GenBank/DDBJ whole genome shotgun (WGS) entry which is preliminary data.</text>
</comment>
<reference evidence="1" key="1">
    <citation type="submission" date="2023-06" db="EMBL/GenBank/DDBJ databases">
        <title>Genome-scale phylogeny and comparative genomics of the fungal order Sordariales.</title>
        <authorList>
            <consortium name="Lawrence Berkeley National Laboratory"/>
            <person name="Hensen N."/>
            <person name="Bonometti L."/>
            <person name="Westerberg I."/>
            <person name="Brannstrom I.O."/>
            <person name="Guillou S."/>
            <person name="Cros-Aarteil S."/>
            <person name="Calhoun S."/>
            <person name="Haridas S."/>
            <person name="Kuo A."/>
            <person name="Mondo S."/>
            <person name="Pangilinan J."/>
            <person name="Riley R."/>
            <person name="LaButti K."/>
            <person name="Andreopoulos B."/>
            <person name="Lipzen A."/>
            <person name="Chen C."/>
            <person name="Yanf M."/>
            <person name="Daum C."/>
            <person name="Ng V."/>
            <person name="Clum A."/>
            <person name="Steindorff A."/>
            <person name="Ohm R."/>
            <person name="Martin F."/>
            <person name="Silar P."/>
            <person name="Natvig D."/>
            <person name="Lalanne C."/>
            <person name="Gautier V."/>
            <person name="Ament-velasquez S.L."/>
            <person name="Kruys A."/>
            <person name="Hutchinson M.I."/>
            <person name="Powell A.J."/>
            <person name="Barry K."/>
            <person name="Miller A.N."/>
            <person name="Grigoriev I.V."/>
            <person name="Debuchy R."/>
            <person name="Gladieux P."/>
            <person name="Thoren M.H."/>
            <person name="Johannesson H."/>
        </authorList>
    </citation>
    <scope>NUCLEOTIDE SEQUENCE</scope>
    <source>
        <strain evidence="1">SMH3187-1</strain>
    </source>
</reference>
<evidence type="ECO:0000313" key="2">
    <source>
        <dbReference type="Proteomes" id="UP001172155"/>
    </source>
</evidence>
<organism evidence="1 2">
    <name type="scientific">Schizothecium vesticola</name>
    <dbReference type="NCBI Taxonomy" id="314040"/>
    <lineage>
        <taxon>Eukaryota</taxon>
        <taxon>Fungi</taxon>
        <taxon>Dikarya</taxon>
        <taxon>Ascomycota</taxon>
        <taxon>Pezizomycotina</taxon>
        <taxon>Sordariomycetes</taxon>
        <taxon>Sordariomycetidae</taxon>
        <taxon>Sordariales</taxon>
        <taxon>Schizotheciaceae</taxon>
        <taxon>Schizothecium</taxon>
    </lineage>
</organism>
<accession>A0AA40K9A0</accession>
<sequence>MTGALDDDSWTNATLGTPQSMASYGRAVKINKTCEQCRLKKVRCIESERNMQLRRFPFQACPYTARAFIIYE</sequence>
<dbReference type="EMBL" id="JAUKUD010000003">
    <property type="protein sequence ID" value="KAK0750673.1"/>
    <property type="molecule type" value="Genomic_DNA"/>
</dbReference>
<proteinExistence type="predicted"/>
<dbReference type="Proteomes" id="UP001172155">
    <property type="component" value="Unassembled WGS sequence"/>
</dbReference>
<dbReference type="AlphaFoldDB" id="A0AA40K9A0"/>